<comment type="similarity">
    <text evidence="1">Belongs to the peptidase S1 family.</text>
</comment>
<evidence type="ECO:0000256" key="5">
    <source>
        <dbReference type="ARBA" id="ARBA00023157"/>
    </source>
</evidence>
<dbReference type="PRINTS" id="PR00722">
    <property type="entry name" value="CHYMOTRYPSIN"/>
</dbReference>
<feature type="domain" description="Peptidase S1" evidence="8">
    <location>
        <begin position="55"/>
        <end position="262"/>
    </location>
</feature>
<dbReference type="Proteomes" id="UP001168821">
    <property type="component" value="Unassembled WGS sequence"/>
</dbReference>
<dbReference type="PROSITE" id="PS00134">
    <property type="entry name" value="TRYPSIN_HIS"/>
    <property type="match status" value="1"/>
</dbReference>
<keyword evidence="5" id="KW-1015">Disulfide bond</keyword>
<dbReference type="InterPro" id="IPR033116">
    <property type="entry name" value="TRYPSIN_SER"/>
</dbReference>
<organism evidence="9 10">
    <name type="scientific">Zophobas morio</name>
    <dbReference type="NCBI Taxonomy" id="2755281"/>
    <lineage>
        <taxon>Eukaryota</taxon>
        <taxon>Metazoa</taxon>
        <taxon>Ecdysozoa</taxon>
        <taxon>Arthropoda</taxon>
        <taxon>Hexapoda</taxon>
        <taxon>Insecta</taxon>
        <taxon>Pterygota</taxon>
        <taxon>Neoptera</taxon>
        <taxon>Endopterygota</taxon>
        <taxon>Coleoptera</taxon>
        <taxon>Polyphaga</taxon>
        <taxon>Cucujiformia</taxon>
        <taxon>Tenebrionidae</taxon>
        <taxon>Zophobas</taxon>
    </lineage>
</organism>
<keyword evidence="4 6" id="KW-0720">Serine protease</keyword>
<proteinExistence type="inferred from homology"/>
<dbReference type="FunFam" id="2.40.10.10:FF:000005">
    <property type="entry name" value="Serine protease 37"/>
    <property type="match status" value="1"/>
</dbReference>
<keyword evidence="7" id="KW-0472">Membrane</keyword>
<reference evidence="9" key="1">
    <citation type="journal article" date="2023" name="G3 (Bethesda)">
        <title>Whole genome assemblies of Zophobas morio and Tenebrio molitor.</title>
        <authorList>
            <person name="Kaur S."/>
            <person name="Stinson S.A."/>
            <person name="diCenzo G.C."/>
        </authorList>
    </citation>
    <scope>NUCLEOTIDE SEQUENCE</scope>
    <source>
        <strain evidence="9">QUZm001</strain>
    </source>
</reference>
<protein>
    <recommendedName>
        <fullName evidence="8">Peptidase S1 domain-containing protein</fullName>
    </recommendedName>
</protein>
<dbReference type="PROSITE" id="PS00135">
    <property type="entry name" value="TRYPSIN_SER"/>
    <property type="match status" value="1"/>
</dbReference>
<keyword evidence="2 6" id="KW-0645">Protease</keyword>
<keyword evidence="3 6" id="KW-0378">Hydrolase</keyword>
<accession>A0AA38HZ57</accession>
<evidence type="ECO:0000256" key="1">
    <source>
        <dbReference type="ARBA" id="ARBA00007664"/>
    </source>
</evidence>
<evidence type="ECO:0000259" key="8">
    <source>
        <dbReference type="PROSITE" id="PS50240"/>
    </source>
</evidence>
<evidence type="ECO:0000256" key="2">
    <source>
        <dbReference type="ARBA" id="ARBA00022670"/>
    </source>
</evidence>
<dbReference type="GO" id="GO:0006508">
    <property type="term" value="P:proteolysis"/>
    <property type="evidence" value="ECO:0007669"/>
    <property type="project" value="UniProtKB-KW"/>
</dbReference>
<keyword evidence="7" id="KW-1133">Transmembrane helix</keyword>
<dbReference type="EMBL" id="JALNTZ010000007">
    <property type="protein sequence ID" value="KAJ3646351.1"/>
    <property type="molecule type" value="Genomic_DNA"/>
</dbReference>
<dbReference type="GO" id="GO:0004252">
    <property type="term" value="F:serine-type endopeptidase activity"/>
    <property type="evidence" value="ECO:0007669"/>
    <property type="project" value="InterPro"/>
</dbReference>
<dbReference type="SMART" id="SM00020">
    <property type="entry name" value="Tryp_SPc"/>
    <property type="match status" value="1"/>
</dbReference>
<keyword evidence="10" id="KW-1185">Reference proteome</keyword>
<dbReference type="AlphaFoldDB" id="A0AA38HZ57"/>
<dbReference type="InterPro" id="IPR018114">
    <property type="entry name" value="TRYPSIN_HIS"/>
</dbReference>
<evidence type="ECO:0000256" key="7">
    <source>
        <dbReference type="SAM" id="Phobius"/>
    </source>
</evidence>
<evidence type="ECO:0000256" key="6">
    <source>
        <dbReference type="RuleBase" id="RU363034"/>
    </source>
</evidence>
<dbReference type="SUPFAM" id="SSF50494">
    <property type="entry name" value="Trypsin-like serine proteases"/>
    <property type="match status" value="1"/>
</dbReference>
<dbReference type="InterPro" id="IPR009003">
    <property type="entry name" value="Peptidase_S1_PA"/>
</dbReference>
<dbReference type="PROSITE" id="PS50240">
    <property type="entry name" value="TRYPSIN_DOM"/>
    <property type="match status" value="1"/>
</dbReference>
<name>A0AA38HZ57_9CUCU</name>
<evidence type="ECO:0000256" key="4">
    <source>
        <dbReference type="ARBA" id="ARBA00022825"/>
    </source>
</evidence>
<evidence type="ECO:0000256" key="3">
    <source>
        <dbReference type="ARBA" id="ARBA00022801"/>
    </source>
</evidence>
<keyword evidence="7" id="KW-0812">Transmembrane</keyword>
<dbReference type="InterPro" id="IPR001254">
    <property type="entry name" value="Trypsin_dom"/>
</dbReference>
<dbReference type="InterPro" id="IPR001314">
    <property type="entry name" value="Peptidase_S1A"/>
</dbReference>
<evidence type="ECO:0000313" key="9">
    <source>
        <dbReference type="EMBL" id="KAJ3646351.1"/>
    </source>
</evidence>
<dbReference type="PANTHER" id="PTHR24276:SF98">
    <property type="entry name" value="FI18310P1-RELATED"/>
    <property type="match status" value="1"/>
</dbReference>
<comment type="caution">
    <text evidence="9">The sequence shown here is derived from an EMBL/GenBank/DDBJ whole genome shotgun (WGS) entry which is preliminary data.</text>
</comment>
<dbReference type="Pfam" id="PF00089">
    <property type="entry name" value="Trypsin"/>
    <property type="match status" value="1"/>
</dbReference>
<evidence type="ECO:0000313" key="10">
    <source>
        <dbReference type="Proteomes" id="UP001168821"/>
    </source>
</evidence>
<dbReference type="PANTHER" id="PTHR24276">
    <property type="entry name" value="POLYSERASE-RELATED"/>
    <property type="match status" value="1"/>
</dbReference>
<dbReference type="CDD" id="cd00190">
    <property type="entry name" value="Tryp_SPc"/>
    <property type="match status" value="1"/>
</dbReference>
<dbReference type="InterPro" id="IPR043504">
    <property type="entry name" value="Peptidase_S1_PA_chymotrypsin"/>
</dbReference>
<dbReference type="InterPro" id="IPR050430">
    <property type="entry name" value="Peptidase_S1"/>
</dbReference>
<gene>
    <name evidence="9" type="ORF">Zmor_023941</name>
</gene>
<sequence>MLPSQWYYSKRLLITLSTAIILSVIWFGFIHRQYIISKFFILPSNKTKNVSTTAVISYTPKPYKSRQHPYMALLNIQHTNGSDNCGGTLIERKYILTAAHCVDGASSVWILLGTDNIEKEEKSTVYLESENFIVHENYNNLTYDHDIALIYLNDNLTINEHVNTVSLLRHISSRGRTYVVGWGLPDLGQGLNDKLLDVYDYSKLCAFGTEAGPCHGDSGGPLLLDDIQVGIVSGGDKYCNTSVPTVYTNTSYYWQWIKDNTERNELDKSKRKPHKLCGNC</sequence>
<dbReference type="Gene3D" id="2.40.10.10">
    <property type="entry name" value="Trypsin-like serine proteases"/>
    <property type="match status" value="2"/>
</dbReference>
<feature type="transmembrane region" description="Helical" evidence="7">
    <location>
        <begin position="12"/>
        <end position="30"/>
    </location>
</feature>